<reference evidence="2" key="1">
    <citation type="submission" date="2020-11" db="EMBL/GenBank/DDBJ databases">
        <title>Adaptations for nitrogen fixation in a non-lichenized fungal sporocarp promotes dispersal by wood-feeding termites.</title>
        <authorList>
            <consortium name="DOE Joint Genome Institute"/>
            <person name="Koch R.A."/>
            <person name="Yoon G."/>
            <person name="Arayal U."/>
            <person name="Lail K."/>
            <person name="Amirebrahimi M."/>
            <person name="Labutti K."/>
            <person name="Lipzen A."/>
            <person name="Riley R."/>
            <person name="Barry K."/>
            <person name="Henrissat B."/>
            <person name="Grigoriev I.V."/>
            <person name="Herr J.R."/>
            <person name="Aime M.C."/>
        </authorList>
    </citation>
    <scope>NUCLEOTIDE SEQUENCE</scope>
    <source>
        <strain evidence="2">MCA 3950</strain>
    </source>
</reference>
<organism evidence="2 3">
    <name type="scientific">Guyanagaster necrorhizus</name>
    <dbReference type="NCBI Taxonomy" id="856835"/>
    <lineage>
        <taxon>Eukaryota</taxon>
        <taxon>Fungi</taxon>
        <taxon>Dikarya</taxon>
        <taxon>Basidiomycota</taxon>
        <taxon>Agaricomycotina</taxon>
        <taxon>Agaricomycetes</taxon>
        <taxon>Agaricomycetidae</taxon>
        <taxon>Agaricales</taxon>
        <taxon>Marasmiineae</taxon>
        <taxon>Physalacriaceae</taxon>
        <taxon>Guyanagaster</taxon>
    </lineage>
</organism>
<dbReference type="Pfam" id="PF13883">
    <property type="entry name" value="CREG_beta-barrel"/>
    <property type="match status" value="1"/>
</dbReference>
<dbReference type="InterPro" id="IPR012349">
    <property type="entry name" value="Split_barrel_FMN-bd"/>
</dbReference>
<dbReference type="RefSeq" id="XP_043039815.1">
    <property type="nucleotide sequence ID" value="XM_043184172.1"/>
</dbReference>
<dbReference type="PANTHER" id="PTHR37273">
    <property type="entry name" value="CHROMOSOME 8, WHOLE GENOME SHOTGUN SEQUENCE"/>
    <property type="match status" value="1"/>
</dbReference>
<dbReference type="Proteomes" id="UP000812287">
    <property type="component" value="Unassembled WGS sequence"/>
</dbReference>
<dbReference type="EMBL" id="MU250534">
    <property type="protein sequence ID" value="KAG7446315.1"/>
    <property type="molecule type" value="Genomic_DNA"/>
</dbReference>
<sequence length="107" mass="12268">MRLVLSLHFNNLTEIKNYYLERHPDAKRWLLGDDEGAHLSYWARFDPESVYFVGGFGGRHYTGFIPMDLYQNAIPLDDLADSYPYEYVLQKQDGSAGEGKGPALSYN</sequence>
<comment type="caution">
    <text evidence="2">The sequence shown here is derived from an EMBL/GenBank/DDBJ whole genome shotgun (WGS) entry which is preliminary data.</text>
</comment>
<gene>
    <name evidence="2" type="ORF">BT62DRAFT_919647</name>
</gene>
<dbReference type="GeneID" id="66106469"/>
<dbReference type="OrthoDB" id="2138282at2759"/>
<name>A0A9P8ASM7_9AGAR</name>
<protein>
    <recommendedName>
        <fullName evidence="1">CREG-like beta-barrel domain-containing protein</fullName>
    </recommendedName>
</protein>
<proteinExistence type="predicted"/>
<evidence type="ECO:0000313" key="2">
    <source>
        <dbReference type="EMBL" id="KAG7446315.1"/>
    </source>
</evidence>
<accession>A0A9P8ASM7</accession>
<dbReference type="Gene3D" id="2.30.110.10">
    <property type="entry name" value="Electron Transport, Fmn-binding Protein, Chain A"/>
    <property type="match status" value="1"/>
</dbReference>
<evidence type="ECO:0000259" key="1">
    <source>
        <dbReference type="Pfam" id="PF13883"/>
    </source>
</evidence>
<feature type="domain" description="CREG-like beta-barrel" evidence="1">
    <location>
        <begin position="11"/>
        <end position="71"/>
    </location>
</feature>
<dbReference type="InterPro" id="IPR055343">
    <property type="entry name" value="CREG_beta-barrel"/>
</dbReference>
<keyword evidence="3" id="KW-1185">Reference proteome</keyword>
<dbReference type="AlphaFoldDB" id="A0A9P8ASM7"/>
<evidence type="ECO:0000313" key="3">
    <source>
        <dbReference type="Proteomes" id="UP000812287"/>
    </source>
</evidence>
<dbReference type="PANTHER" id="PTHR37273:SF1">
    <property type="entry name" value="ADL397C-AP"/>
    <property type="match status" value="1"/>
</dbReference>
<dbReference type="SUPFAM" id="SSF50475">
    <property type="entry name" value="FMN-binding split barrel"/>
    <property type="match status" value="1"/>
</dbReference>